<dbReference type="Pfam" id="PF02518">
    <property type="entry name" value="HATPase_c"/>
    <property type="match status" value="1"/>
</dbReference>
<gene>
    <name evidence="10" type="ORF">Slin15195_G077340</name>
</gene>
<feature type="compositionally biased region" description="Polar residues" evidence="7">
    <location>
        <begin position="948"/>
        <end position="971"/>
    </location>
</feature>
<organism evidence="10 11">
    <name type="scientific">Septoria linicola</name>
    <dbReference type="NCBI Taxonomy" id="215465"/>
    <lineage>
        <taxon>Eukaryota</taxon>
        <taxon>Fungi</taxon>
        <taxon>Dikarya</taxon>
        <taxon>Ascomycota</taxon>
        <taxon>Pezizomycotina</taxon>
        <taxon>Dothideomycetes</taxon>
        <taxon>Dothideomycetidae</taxon>
        <taxon>Mycosphaerellales</taxon>
        <taxon>Mycosphaerellaceae</taxon>
        <taxon>Septoria</taxon>
    </lineage>
</organism>
<keyword evidence="4" id="KW-0808">Transferase</keyword>
<feature type="compositionally biased region" description="Polar residues" evidence="7">
    <location>
        <begin position="233"/>
        <end position="243"/>
    </location>
</feature>
<sequence length="1124" mass="122759">MFFGTTILPRTNDWTDETIRLARKLRTKLESDGEDAALCIPDLLGDPRYASHPHVSAQPFVRSYIGVPLITPLGYAIGTLAVLDDQTRIQGVTRMEMRFLRDVATSVMSHLELARVQIVHRRGVRLVRGLSRFMEGKDTIFKERESVNESQRVGTSIGDQGGSDRTNAFGAGSNAERAFGNRGVTQNYSLPQRSQSKRRSSTRSTKETPHDATRPSQVLGESPGPEVDRRSTSVRLRQPSATELQEDAISGNIGQAFQRAAKLIQQAMDMAGVLFLDASAGQFRSLKSHQHGEGSSGSSPGGSHKESISGTDTVRTEETEHTASQPHLKACRYLGAAYQESDDGTKDVTHQEVPEKFLRSLQRRYAYGKIFNYDGEGLISSSDEHTDTSESGVPRMLTPRAVDAEATAKRKRFARSDSTKLLAIFPGIKSLAIMPMYDSQRARNLAGAVIWSYDSTRLFSFQDDLNYLGAFCDILMAEVGRQDYQAEARTKTNFISSISHELRSPLHGILGGVEFLQDDADNNDAESRSQILQVIDTCGRSLLDIINNLLDHANGSSSNKKRRSARSRHARGSATSSEPVHDLAVLAEEVLDSTLWQTPQPASRSKPKDQAAPSMVNDQTSKVILDLDVANLPPSGWNFHINAGAYRRILQNITTNAVKYTDNGGYFKIAIKISRSPQKGRNAMVEIDCTDSGRGLSQEFLDTGLWQAFHQEDPHATGTGLGLSLVRTLVEEMHGTIDVKSTKDVGTSIAIRLPLAPGPIPDAGFLDSDDAAKVQGLSFALVGFESIEDQQPRSMEATDMLRQSVEHMCRYLKLQPLSPDESSNAKPDVFIVTERRAIAAANSDADPQEVFQSGPCIILCDSVSSSRATSSLITRAMSQSQATVMPQPIGSRQLLRALNSCLGKSPSVLRPQTMGLSPRRDRAGAPESAISSATPSDVDMTDAEGPVTESQSQRLQGPRSTRPPMSTSDSSVLIVDDNAVNLTILERYMTRLGKQQCGATNGLEAVEAYQASRSQGDALEEPTTPMSPQLGSSQPSTAKLPIPIIFMDITMPVMDGLESTRRIRAYERSAGLKPAMIVALTALASPQARQEAYSSGVDLFLTKPVRFADIQQMFKDWETDMIGQ</sequence>
<keyword evidence="5 10" id="KW-0418">Kinase</keyword>
<feature type="domain" description="Response regulatory" evidence="9">
    <location>
        <begin position="971"/>
        <end position="1118"/>
    </location>
</feature>
<keyword evidence="11" id="KW-1185">Reference proteome</keyword>
<dbReference type="Gene3D" id="1.10.287.130">
    <property type="match status" value="1"/>
</dbReference>
<feature type="region of interest" description="Disordered" evidence="7">
    <location>
        <begin position="1011"/>
        <end position="1035"/>
    </location>
</feature>
<protein>
    <recommendedName>
        <fullName evidence="2">histidine kinase</fullName>
        <ecNumber evidence="2">2.7.13.3</ecNumber>
    </recommendedName>
</protein>
<dbReference type="SUPFAM" id="SSF47384">
    <property type="entry name" value="Homodimeric domain of signal transducing histidine kinase"/>
    <property type="match status" value="1"/>
</dbReference>
<dbReference type="Pfam" id="PF00512">
    <property type="entry name" value="HisKA"/>
    <property type="match status" value="1"/>
</dbReference>
<proteinExistence type="predicted"/>
<dbReference type="InterPro" id="IPR003018">
    <property type="entry name" value="GAF"/>
</dbReference>
<dbReference type="InterPro" id="IPR001789">
    <property type="entry name" value="Sig_transdc_resp-reg_receiver"/>
</dbReference>
<dbReference type="OrthoDB" id="303614at2759"/>
<feature type="region of interest" description="Disordered" evidence="7">
    <location>
        <begin position="596"/>
        <end position="616"/>
    </location>
</feature>
<evidence type="ECO:0000259" key="9">
    <source>
        <dbReference type="PROSITE" id="PS50110"/>
    </source>
</evidence>
<dbReference type="AlphaFoldDB" id="A0A9Q9AXQ1"/>
<feature type="compositionally biased region" description="Polar residues" evidence="7">
    <location>
        <begin position="1024"/>
        <end position="1035"/>
    </location>
</feature>
<dbReference type="SUPFAM" id="SSF55781">
    <property type="entry name" value="GAF domain-like"/>
    <property type="match status" value="1"/>
</dbReference>
<dbReference type="CDD" id="cd17546">
    <property type="entry name" value="REC_hyHK_CKI1_RcsC-like"/>
    <property type="match status" value="1"/>
</dbReference>
<dbReference type="SMART" id="SM00448">
    <property type="entry name" value="REC"/>
    <property type="match status" value="1"/>
</dbReference>
<feature type="region of interest" description="Disordered" evidence="7">
    <location>
        <begin position="286"/>
        <end position="326"/>
    </location>
</feature>
<feature type="compositionally biased region" description="Basic residues" evidence="7">
    <location>
        <begin position="559"/>
        <end position="571"/>
    </location>
</feature>
<dbReference type="InterPro" id="IPR003594">
    <property type="entry name" value="HATPase_dom"/>
</dbReference>
<dbReference type="InterPro" id="IPR036097">
    <property type="entry name" value="HisK_dim/P_sf"/>
</dbReference>
<dbReference type="Pfam" id="PF01590">
    <property type="entry name" value="GAF"/>
    <property type="match status" value="1"/>
</dbReference>
<evidence type="ECO:0000256" key="4">
    <source>
        <dbReference type="ARBA" id="ARBA00022679"/>
    </source>
</evidence>
<dbReference type="InterPro" id="IPR005467">
    <property type="entry name" value="His_kinase_dom"/>
</dbReference>
<dbReference type="EMBL" id="CP099423">
    <property type="protein sequence ID" value="USW54415.1"/>
    <property type="molecule type" value="Genomic_DNA"/>
</dbReference>
<evidence type="ECO:0000259" key="8">
    <source>
        <dbReference type="PROSITE" id="PS50109"/>
    </source>
</evidence>
<dbReference type="Pfam" id="PF00072">
    <property type="entry name" value="Response_reg"/>
    <property type="match status" value="1"/>
</dbReference>
<dbReference type="Gene3D" id="3.40.50.2300">
    <property type="match status" value="1"/>
</dbReference>
<accession>A0A9Q9AXQ1</accession>
<dbReference type="GO" id="GO:0000155">
    <property type="term" value="F:phosphorelay sensor kinase activity"/>
    <property type="evidence" value="ECO:0007669"/>
    <property type="project" value="InterPro"/>
</dbReference>
<evidence type="ECO:0000256" key="1">
    <source>
        <dbReference type="ARBA" id="ARBA00000085"/>
    </source>
</evidence>
<evidence type="ECO:0000256" key="5">
    <source>
        <dbReference type="ARBA" id="ARBA00022777"/>
    </source>
</evidence>
<dbReference type="EC" id="2.7.13.3" evidence="2"/>
<dbReference type="PANTHER" id="PTHR43047:SF72">
    <property type="entry name" value="OSMOSENSING HISTIDINE PROTEIN KINASE SLN1"/>
    <property type="match status" value="1"/>
</dbReference>
<dbReference type="GO" id="GO:0009927">
    <property type="term" value="F:histidine phosphotransfer kinase activity"/>
    <property type="evidence" value="ECO:0007669"/>
    <property type="project" value="TreeGrafter"/>
</dbReference>
<keyword evidence="3 6" id="KW-0597">Phosphoprotein</keyword>
<dbReference type="SMART" id="SM00388">
    <property type="entry name" value="HisKA"/>
    <property type="match status" value="1"/>
</dbReference>
<evidence type="ECO:0000313" key="11">
    <source>
        <dbReference type="Proteomes" id="UP001056384"/>
    </source>
</evidence>
<dbReference type="InterPro" id="IPR036890">
    <property type="entry name" value="HATPase_C_sf"/>
</dbReference>
<dbReference type="InterPro" id="IPR011006">
    <property type="entry name" value="CheY-like_superfamily"/>
</dbReference>
<comment type="catalytic activity">
    <reaction evidence="1">
        <text>ATP + protein L-histidine = ADP + protein N-phospho-L-histidine.</text>
        <dbReference type="EC" id="2.7.13.3"/>
    </reaction>
</comment>
<feature type="region of interest" description="Disordered" evidence="7">
    <location>
        <begin position="554"/>
        <end position="579"/>
    </location>
</feature>
<dbReference type="SUPFAM" id="SSF55874">
    <property type="entry name" value="ATPase domain of HSP90 chaperone/DNA topoisomerase II/histidine kinase"/>
    <property type="match status" value="1"/>
</dbReference>
<dbReference type="CDD" id="cd00082">
    <property type="entry name" value="HisKA"/>
    <property type="match status" value="1"/>
</dbReference>
<evidence type="ECO:0000256" key="3">
    <source>
        <dbReference type="ARBA" id="ARBA00022553"/>
    </source>
</evidence>
<feature type="compositionally biased region" description="Polar residues" evidence="7">
    <location>
        <begin position="148"/>
        <end position="166"/>
    </location>
</feature>
<feature type="compositionally biased region" description="Basic and acidic residues" evidence="7">
    <location>
        <begin position="204"/>
        <end position="213"/>
    </location>
</feature>
<evidence type="ECO:0000256" key="7">
    <source>
        <dbReference type="SAM" id="MobiDB-lite"/>
    </source>
</evidence>
<dbReference type="PROSITE" id="PS50109">
    <property type="entry name" value="HIS_KIN"/>
    <property type="match status" value="1"/>
</dbReference>
<dbReference type="SMART" id="SM00387">
    <property type="entry name" value="HATPase_c"/>
    <property type="match status" value="1"/>
</dbReference>
<evidence type="ECO:0000313" key="10">
    <source>
        <dbReference type="EMBL" id="USW54415.1"/>
    </source>
</evidence>
<dbReference type="Proteomes" id="UP001056384">
    <property type="component" value="Chromosome 6"/>
</dbReference>
<evidence type="ECO:0000256" key="6">
    <source>
        <dbReference type="PROSITE-ProRule" id="PRU00169"/>
    </source>
</evidence>
<reference evidence="10" key="1">
    <citation type="submission" date="2022-06" db="EMBL/GenBank/DDBJ databases">
        <title>Complete genome sequences of two strains of the flax pathogen Septoria linicola.</title>
        <authorList>
            <person name="Lapalu N."/>
            <person name="Simon A."/>
            <person name="Demenou B."/>
            <person name="Paumier D."/>
            <person name="Guillot M.-P."/>
            <person name="Gout L."/>
            <person name="Valade R."/>
        </authorList>
    </citation>
    <scope>NUCLEOTIDE SEQUENCE</scope>
    <source>
        <strain evidence="10">SE15195</strain>
    </source>
</reference>
<feature type="region of interest" description="Disordered" evidence="7">
    <location>
        <begin position="144"/>
        <end position="247"/>
    </location>
</feature>
<dbReference type="PANTHER" id="PTHR43047">
    <property type="entry name" value="TWO-COMPONENT HISTIDINE PROTEIN KINASE"/>
    <property type="match status" value="1"/>
</dbReference>
<dbReference type="InterPro" id="IPR004358">
    <property type="entry name" value="Sig_transdc_His_kin-like_C"/>
</dbReference>
<dbReference type="PROSITE" id="PS50110">
    <property type="entry name" value="RESPONSE_REGULATORY"/>
    <property type="match status" value="1"/>
</dbReference>
<feature type="modified residue" description="4-aspartylphosphate" evidence="6">
    <location>
        <position position="1048"/>
    </location>
</feature>
<dbReference type="InterPro" id="IPR003661">
    <property type="entry name" value="HisK_dim/P_dom"/>
</dbReference>
<dbReference type="GO" id="GO:0005886">
    <property type="term" value="C:plasma membrane"/>
    <property type="evidence" value="ECO:0007669"/>
    <property type="project" value="TreeGrafter"/>
</dbReference>
<name>A0A9Q9AXQ1_9PEZI</name>
<feature type="region of interest" description="Disordered" evidence="7">
    <location>
        <begin position="906"/>
        <end position="972"/>
    </location>
</feature>
<dbReference type="SUPFAM" id="SSF52172">
    <property type="entry name" value="CheY-like"/>
    <property type="match status" value="1"/>
</dbReference>
<evidence type="ECO:0000256" key="2">
    <source>
        <dbReference type="ARBA" id="ARBA00012438"/>
    </source>
</evidence>
<feature type="domain" description="Histidine kinase" evidence="8">
    <location>
        <begin position="497"/>
        <end position="757"/>
    </location>
</feature>
<dbReference type="PRINTS" id="PR00344">
    <property type="entry name" value="BCTRLSENSOR"/>
</dbReference>
<dbReference type="Gene3D" id="3.30.565.10">
    <property type="entry name" value="Histidine kinase-like ATPase, C-terminal domain"/>
    <property type="match status" value="1"/>
</dbReference>